<evidence type="ECO:0000256" key="3">
    <source>
        <dbReference type="ARBA" id="ARBA00022448"/>
    </source>
</evidence>
<evidence type="ECO:0000256" key="2">
    <source>
        <dbReference type="ARBA" id="ARBA00006375"/>
    </source>
</evidence>
<evidence type="ECO:0000256" key="6">
    <source>
        <dbReference type="ARBA" id="ARBA00022989"/>
    </source>
</evidence>
<name>A0A9W9CU93_9PEZI</name>
<dbReference type="Proteomes" id="UP001140453">
    <property type="component" value="Unassembled WGS sequence"/>
</dbReference>
<evidence type="ECO:0000256" key="8">
    <source>
        <dbReference type="ARBA" id="ARBA00023136"/>
    </source>
</evidence>
<dbReference type="InterPro" id="IPR018108">
    <property type="entry name" value="MCP_transmembrane"/>
</dbReference>
<keyword evidence="6 11" id="KW-1133">Transmembrane helix</keyword>
<evidence type="ECO:0000313" key="12">
    <source>
        <dbReference type="EMBL" id="KAJ4387333.1"/>
    </source>
</evidence>
<feature type="transmembrane region" description="Helical" evidence="11">
    <location>
        <begin position="172"/>
        <end position="194"/>
    </location>
</feature>
<feature type="repeat" description="Solcar" evidence="9">
    <location>
        <begin position="177"/>
        <end position="276"/>
    </location>
</feature>
<feature type="transmembrane region" description="Helical" evidence="11">
    <location>
        <begin position="141"/>
        <end position="160"/>
    </location>
</feature>
<dbReference type="GO" id="GO:0005381">
    <property type="term" value="F:iron ion transmembrane transporter activity"/>
    <property type="evidence" value="ECO:0007669"/>
    <property type="project" value="UniProtKB-ARBA"/>
</dbReference>
<dbReference type="SUPFAM" id="SSF103506">
    <property type="entry name" value="Mitochondrial carrier"/>
    <property type="match status" value="1"/>
</dbReference>
<evidence type="ECO:0000256" key="11">
    <source>
        <dbReference type="SAM" id="Phobius"/>
    </source>
</evidence>
<evidence type="ECO:0000256" key="4">
    <source>
        <dbReference type="ARBA" id="ARBA00022692"/>
    </source>
</evidence>
<protein>
    <recommendedName>
        <fullName evidence="14">Mitochondrial carrier</fullName>
    </recommendedName>
</protein>
<dbReference type="OrthoDB" id="428293at2759"/>
<keyword evidence="7" id="KW-0496">Mitochondrion</keyword>
<keyword evidence="4 9" id="KW-0812">Transmembrane</keyword>
<evidence type="ECO:0000313" key="13">
    <source>
        <dbReference type="Proteomes" id="UP001140453"/>
    </source>
</evidence>
<evidence type="ECO:0000256" key="1">
    <source>
        <dbReference type="ARBA" id="ARBA00004225"/>
    </source>
</evidence>
<dbReference type="PANTHER" id="PTHR45758">
    <property type="entry name" value="MITOFERRIN-1-RELATED"/>
    <property type="match status" value="1"/>
</dbReference>
<keyword evidence="13" id="KW-1185">Reference proteome</keyword>
<dbReference type="Pfam" id="PF00153">
    <property type="entry name" value="Mito_carr"/>
    <property type="match status" value="2"/>
</dbReference>
<dbReference type="PANTHER" id="PTHR45758:SF3">
    <property type="entry name" value="MITOCHONDRIAL SUBSTRATE CARRIER FAMILY PROTEIN E"/>
    <property type="match status" value="1"/>
</dbReference>
<reference evidence="12" key="1">
    <citation type="submission" date="2022-10" db="EMBL/GenBank/DDBJ databases">
        <title>Tapping the CABI collections for fungal endophytes: first genome assemblies for Collariella, Neodidymelliopsis, Ascochyta clinopodiicola, Didymella pomorum, Didymosphaeria variabile, Neocosmospora piperis and Neocucurbitaria cava.</title>
        <authorList>
            <person name="Hill R."/>
        </authorList>
    </citation>
    <scope>NUCLEOTIDE SEQUENCE</scope>
    <source>
        <strain evidence="12">IMI 355082</strain>
    </source>
</reference>
<comment type="caution">
    <text evidence="12">The sequence shown here is derived from an EMBL/GenBank/DDBJ whole genome shotgun (WGS) entry which is preliminary data.</text>
</comment>
<keyword evidence="8 9" id="KW-0472">Membrane</keyword>
<feature type="repeat" description="Solcar" evidence="9">
    <location>
        <begin position="81"/>
        <end position="166"/>
    </location>
</feature>
<proteinExistence type="inferred from homology"/>
<sequence length="284" mass="30602">MDTGTLTASIASSITSRVLCYPLDTIAIQHTSSTRRPLLSVPLHHYYRGLPVSLALTTPAFAVYLCTYQQTKRSLQPTLGDNTLLYTAAGAVAEVVSSLLWTPCEVLKARLQISRTARDGSLWPNVRAIARDEGWRGFYRGYGMGLAIFIPYNAIWWGVYENVKKTKLVTDHVAPAAQAAVCSVAAVTASAGMLHPLELVKTRYQVATSGTVGALAAEGAASRGTDALGVAKVVGNVLRESGGSWKGFYRGFGPRLMCSVPSSLIMMTVFEHFKPKDVMIEEAA</sequence>
<dbReference type="Gene3D" id="1.50.40.10">
    <property type="entry name" value="Mitochondrial carrier domain"/>
    <property type="match status" value="1"/>
</dbReference>
<evidence type="ECO:0000256" key="9">
    <source>
        <dbReference type="PROSITE-ProRule" id="PRU00282"/>
    </source>
</evidence>
<dbReference type="AlphaFoldDB" id="A0A9W9CU93"/>
<organism evidence="12 13">
    <name type="scientific">Gnomoniopsis smithogilvyi</name>
    <dbReference type="NCBI Taxonomy" id="1191159"/>
    <lineage>
        <taxon>Eukaryota</taxon>
        <taxon>Fungi</taxon>
        <taxon>Dikarya</taxon>
        <taxon>Ascomycota</taxon>
        <taxon>Pezizomycotina</taxon>
        <taxon>Sordariomycetes</taxon>
        <taxon>Sordariomycetidae</taxon>
        <taxon>Diaporthales</taxon>
        <taxon>Gnomoniaceae</taxon>
        <taxon>Gnomoniopsis</taxon>
    </lineage>
</organism>
<dbReference type="GO" id="GO:0031966">
    <property type="term" value="C:mitochondrial membrane"/>
    <property type="evidence" value="ECO:0007669"/>
    <property type="project" value="UniProtKB-SubCell"/>
</dbReference>
<keyword evidence="3 10" id="KW-0813">Transport</keyword>
<keyword evidence="5" id="KW-0999">Mitochondrion inner membrane</keyword>
<evidence type="ECO:0000256" key="5">
    <source>
        <dbReference type="ARBA" id="ARBA00022792"/>
    </source>
</evidence>
<evidence type="ECO:0000256" key="10">
    <source>
        <dbReference type="RuleBase" id="RU000488"/>
    </source>
</evidence>
<dbReference type="EMBL" id="JAPEVB010000005">
    <property type="protein sequence ID" value="KAJ4387333.1"/>
    <property type="molecule type" value="Genomic_DNA"/>
</dbReference>
<accession>A0A9W9CU93</accession>
<evidence type="ECO:0000256" key="7">
    <source>
        <dbReference type="ARBA" id="ARBA00023128"/>
    </source>
</evidence>
<dbReference type="PROSITE" id="PS50920">
    <property type="entry name" value="SOLCAR"/>
    <property type="match status" value="2"/>
</dbReference>
<gene>
    <name evidence="12" type="ORF">N0V93_007922</name>
</gene>
<evidence type="ECO:0008006" key="14">
    <source>
        <dbReference type="Google" id="ProtNLM"/>
    </source>
</evidence>
<dbReference type="InterPro" id="IPR023395">
    <property type="entry name" value="MCP_dom_sf"/>
</dbReference>
<comment type="subcellular location">
    <subcellularLocation>
        <location evidence="1">Mitochondrion membrane</location>
        <topology evidence="1">Multi-pass membrane protein</topology>
    </subcellularLocation>
</comment>
<feature type="transmembrane region" description="Helical" evidence="11">
    <location>
        <begin position="46"/>
        <end position="66"/>
    </location>
</feature>
<comment type="similarity">
    <text evidence="2 10">Belongs to the mitochondrial carrier (TC 2.A.29) family.</text>
</comment>